<evidence type="ECO:0000256" key="2">
    <source>
        <dbReference type="RuleBase" id="RU362080"/>
    </source>
</evidence>
<dbReference type="AlphaFoldDB" id="A0A9D1Q9N5"/>
<dbReference type="NCBIfam" id="TIGR01552">
    <property type="entry name" value="phd_fam"/>
    <property type="match status" value="1"/>
</dbReference>
<dbReference type="SUPFAM" id="SSF143120">
    <property type="entry name" value="YefM-like"/>
    <property type="match status" value="1"/>
</dbReference>
<comment type="function">
    <text evidence="2">Antitoxin component of a type II toxin-antitoxin (TA) system.</text>
</comment>
<gene>
    <name evidence="3" type="ORF">H9890_06365</name>
</gene>
<evidence type="ECO:0000313" key="3">
    <source>
        <dbReference type="EMBL" id="HIW09008.1"/>
    </source>
</evidence>
<dbReference type="Proteomes" id="UP000823933">
    <property type="component" value="Unassembled WGS sequence"/>
</dbReference>
<reference evidence="3" key="1">
    <citation type="journal article" date="2021" name="PeerJ">
        <title>Extensive microbial diversity within the chicken gut microbiome revealed by metagenomics and culture.</title>
        <authorList>
            <person name="Gilroy R."/>
            <person name="Ravi A."/>
            <person name="Getino M."/>
            <person name="Pursley I."/>
            <person name="Horton D.L."/>
            <person name="Alikhan N.F."/>
            <person name="Baker D."/>
            <person name="Gharbi K."/>
            <person name="Hall N."/>
            <person name="Watson M."/>
            <person name="Adriaenssens E.M."/>
            <person name="Foster-Nyarko E."/>
            <person name="Jarju S."/>
            <person name="Secka A."/>
            <person name="Antonio M."/>
            <person name="Oren A."/>
            <person name="Chaudhuri R.R."/>
            <person name="La Ragione R."/>
            <person name="Hildebrand F."/>
            <person name="Pallen M.J."/>
        </authorList>
    </citation>
    <scope>NUCLEOTIDE SEQUENCE</scope>
    <source>
        <strain evidence="3">ChiHcolR34-3080</strain>
    </source>
</reference>
<dbReference type="EMBL" id="DXHQ01000077">
    <property type="protein sequence ID" value="HIW09008.1"/>
    <property type="molecule type" value="Genomic_DNA"/>
</dbReference>
<comment type="similarity">
    <text evidence="1 2">Belongs to the phD/YefM antitoxin family.</text>
</comment>
<name>A0A9D1Q9N5_9FIRM</name>
<evidence type="ECO:0000313" key="4">
    <source>
        <dbReference type="Proteomes" id="UP000823933"/>
    </source>
</evidence>
<comment type="caution">
    <text evidence="3">The sequence shown here is derived from an EMBL/GenBank/DDBJ whole genome shotgun (WGS) entry which is preliminary data.</text>
</comment>
<reference evidence="3" key="2">
    <citation type="submission" date="2021-04" db="EMBL/GenBank/DDBJ databases">
        <authorList>
            <person name="Gilroy R."/>
        </authorList>
    </citation>
    <scope>NUCLEOTIDE SEQUENCE</scope>
    <source>
        <strain evidence="3">ChiHcolR34-3080</strain>
    </source>
</reference>
<dbReference type="Gene3D" id="3.40.1620.10">
    <property type="entry name" value="YefM-like domain"/>
    <property type="match status" value="1"/>
</dbReference>
<dbReference type="Pfam" id="PF02604">
    <property type="entry name" value="PhdYeFM_antitox"/>
    <property type="match status" value="1"/>
</dbReference>
<accession>A0A9D1Q9N5</accession>
<dbReference type="InterPro" id="IPR036165">
    <property type="entry name" value="YefM-like_sf"/>
</dbReference>
<sequence length="93" mass="10865">MMKTFVRPARDLRNHYAELAGMLKDHDHVIITNRGRGEAVLIGIEDYTQYEEFLHERYVAQELAKAQRQAADPATPWQDHESVWETLHKTYGV</sequence>
<protein>
    <recommendedName>
        <fullName evidence="2">Antitoxin</fullName>
    </recommendedName>
</protein>
<proteinExistence type="inferred from homology"/>
<evidence type="ECO:0000256" key="1">
    <source>
        <dbReference type="ARBA" id="ARBA00009981"/>
    </source>
</evidence>
<dbReference type="InterPro" id="IPR006442">
    <property type="entry name" value="Antitoxin_Phd/YefM"/>
</dbReference>
<organism evidence="3 4">
    <name type="scientific">Candidatus Faecalibacterium intestinigallinarum</name>
    <dbReference type="NCBI Taxonomy" id="2838581"/>
    <lineage>
        <taxon>Bacteria</taxon>
        <taxon>Bacillati</taxon>
        <taxon>Bacillota</taxon>
        <taxon>Clostridia</taxon>
        <taxon>Eubacteriales</taxon>
        <taxon>Oscillospiraceae</taxon>
        <taxon>Faecalibacterium</taxon>
    </lineage>
</organism>